<dbReference type="InterPro" id="IPR050902">
    <property type="entry name" value="ABC_Transporter_SBP"/>
</dbReference>
<reference evidence="2 3" key="1">
    <citation type="submission" date="2020-08" db="EMBL/GenBank/DDBJ databases">
        <authorList>
            <person name="Liu C."/>
            <person name="Sun Q."/>
        </authorList>
    </citation>
    <scope>NUCLEOTIDE SEQUENCE [LARGE SCALE GENOMIC DNA]</scope>
    <source>
        <strain evidence="2 3">NSJ-57</strain>
    </source>
</reference>
<dbReference type="Proteomes" id="UP000515913">
    <property type="component" value="Chromosome"/>
</dbReference>
<dbReference type="PANTHER" id="PTHR30535">
    <property type="entry name" value="VITAMIN B12-BINDING PROTEIN"/>
    <property type="match status" value="1"/>
</dbReference>
<sequence>MKKLIILLAIILSTFTFAIEKNYKYKKIISMSMASDELLYALVSKDRILALSGNSDKNEMRSALWNKINDFNQVKDNVEQIMALEPDLVIVPNWIKKTVISQLEDAGINIYVYDTPSNFQEEKNLIKELSCLLEVKNIGARIIKDMDTRLLAIQQKIKKSGKPCPRVLEYSHYGSTNGKGSMFDDMLSNIYCKNIANEIGIYRFAKISKELVIDLNPEIILIPIWDSTSAKNCSKFFTFIKNDKSLAEVDAIKNNKVYAIPGKYVYMYSQYIIDGMEEIANSIYELK</sequence>
<keyword evidence="3" id="KW-1185">Reference proteome</keyword>
<evidence type="ECO:0000259" key="1">
    <source>
        <dbReference type="PROSITE" id="PS50983"/>
    </source>
</evidence>
<dbReference type="SUPFAM" id="SSF53807">
    <property type="entry name" value="Helical backbone' metal receptor"/>
    <property type="match status" value="1"/>
</dbReference>
<protein>
    <submittedName>
        <fullName evidence="2">ABC transporter substrate-binding protein</fullName>
    </submittedName>
</protein>
<dbReference type="KEGG" id="fho:H9Q81_08015"/>
<evidence type="ECO:0000313" key="2">
    <source>
        <dbReference type="EMBL" id="QNM14894.1"/>
    </source>
</evidence>
<dbReference type="InterPro" id="IPR002491">
    <property type="entry name" value="ABC_transptr_periplasmic_BD"/>
</dbReference>
<dbReference type="Gene3D" id="3.40.50.1980">
    <property type="entry name" value="Nitrogenase molybdenum iron protein domain"/>
    <property type="match status" value="2"/>
</dbReference>
<dbReference type="EMBL" id="CP060637">
    <property type="protein sequence ID" value="QNM14894.1"/>
    <property type="molecule type" value="Genomic_DNA"/>
</dbReference>
<dbReference type="Pfam" id="PF01497">
    <property type="entry name" value="Peripla_BP_2"/>
    <property type="match status" value="1"/>
</dbReference>
<dbReference type="GO" id="GO:0071281">
    <property type="term" value="P:cellular response to iron ion"/>
    <property type="evidence" value="ECO:0007669"/>
    <property type="project" value="TreeGrafter"/>
</dbReference>
<evidence type="ECO:0000313" key="3">
    <source>
        <dbReference type="Proteomes" id="UP000515913"/>
    </source>
</evidence>
<organism evidence="2 3">
    <name type="scientific">Fusobacterium hominis</name>
    <dbReference type="NCBI Taxonomy" id="2764326"/>
    <lineage>
        <taxon>Bacteria</taxon>
        <taxon>Fusobacteriati</taxon>
        <taxon>Fusobacteriota</taxon>
        <taxon>Fusobacteriia</taxon>
        <taxon>Fusobacteriales</taxon>
        <taxon>Fusobacteriaceae</taxon>
        <taxon>Fusobacterium</taxon>
    </lineage>
</organism>
<accession>A0A7G9GVR2</accession>
<gene>
    <name evidence="2" type="ORF">H9Q81_08015</name>
</gene>
<proteinExistence type="predicted"/>
<dbReference type="RefSeq" id="WP_187422768.1">
    <property type="nucleotide sequence ID" value="NZ_CP060637.1"/>
</dbReference>
<dbReference type="PROSITE" id="PS50983">
    <property type="entry name" value="FE_B12_PBP"/>
    <property type="match status" value="1"/>
</dbReference>
<dbReference type="AlphaFoldDB" id="A0A7G9GVR2"/>
<dbReference type="PANTHER" id="PTHR30535:SF34">
    <property type="entry name" value="MOLYBDATE-BINDING PROTEIN MOLA"/>
    <property type="match status" value="1"/>
</dbReference>
<feature type="domain" description="Fe/B12 periplasmic-binding" evidence="1">
    <location>
        <begin position="27"/>
        <end position="287"/>
    </location>
</feature>
<name>A0A7G9GVR2_9FUSO</name>